<dbReference type="Proteomes" id="UP001215598">
    <property type="component" value="Unassembled WGS sequence"/>
</dbReference>
<accession>A0AAD7IIG9</accession>
<evidence type="ECO:0000256" key="1">
    <source>
        <dbReference type="SAM" id="MobiDB-lite"/>
    </source>
</evidence>
<evidence type="ECO:0000313" key="3">
    <source>
        <dbReference type="EMBL" id="KAJ7731601.1"/>
    </source>
</evidence>
<keyword evidence="2" id="KW-0472">Membrane</keyword>
<feature type="transmembrane region" description="Helical" evidence="2">
    <location>
        <begin position="164"/>
        <end position="194"/>
    </location>
</feature>
<reference evidence="4" key="1">
    <citation type="submission" date="2023-03" db="EMBL/GenBank/DDBJ databases">
        <title>Massive genome expansion in bonnet fungi (Mycena s.s.) driven by repeated elements and novel gene families across ecological guilds.</title>
        <authorList>
            <consortium name="Lawrence Berkeley National Laboratory"/>
            <person name="Harder C.B."/>
            <person name="Miyauchi S."/>
            <person name="Viragh M."/>
            <person name="Kuo A."/>
            <person name="Thoen E."/>
            <person name="Andreopoulos B."/>
            <person name="Lu D."/>
            <person name="Skrede I."/>
            <person name="Drula E."/>
            <person name="Henrissat B."/>
            <person name="Morin E."/>
            <person name="Kohler A."/>
            <person name="Barry K."/>
            <person name="LaButti K."/>
            <person name="Morin E."/>
            <person name="Salamov A."/>
            <person name="Lipzen A."/>
            <person name="Mereny Z."/>
            <person name="Hegedus B."/>
            <person name="Baldrian P."/>
            <person name="Stursova M."/>
            <person name="Weitz H."/>
            <person name="Taylor A."/>
            <person name="Grigoriev I.V."/>
            <person name="Nagy L.G."/>
            <person name="Martin F."/>
            <person name="Kauserud H."/>
        </authorList>
    </citation>
    <scope>NUCLEOTIDE SEQUENCE</scope>
    <source>
        <strain evidence="4">CBHHK182m</strain>
    </source>
</reference>
<dbReference type="EMBL" id="JARKIB010000151">
    <property type="protein sequence ID" value="KAJ7731601.1"/>
    <property type="molecule type" value="Genomic_DNA"/>
</dbReference>
<dbReference type="AlphaFoldDB" id="A0AAD7IIG9"/>
<comment type="caution">
    <text evidence="4">The sequence shown here is derived from an EMBL/GenBank/DDBJ whole genome shotgun (WGS) entry which is preliminary data.</text>
</comment>
<feature type="transmembrane region" description="Helical" evidence="2">
    <location>
        <begin position="90"/>
        <end position="113"/>
    </location>
</feature>
<evidence type="ECO:0000256" key="2">
    <source>
        <dbReference type="SAM" id="Phobius"/>
    </source>
</evidence>
<protein>
    <submittedName>
        <fullName evidence="4">Uncharacterized protein</fullName>
    </submittedName>
</protein>
<feature type="transmembrane region" description="Helical" evidence="2">
    <location>
        <begin position="57"/>
        <end position="78"/>
    </location>
</feature>
<evidence type="ECO:0000313" key="5">
    <source>
        <dbReference type="Proteomes" id="UP001215598"/>
    </source>
</evidence>
<name>A0AAD7IIG9_9AGAR</name>
<sequence length="359" mass="39242">MSPRLHTVGAFDYNLSDFIIGFAVADIVLISLILGLCLWAAWNPVSRRHLNRVSFRLLIYALVANLGCSGCIICAVKLGPGAACGGTAFFADACILFAALMFFSMALNLQLVIVHGVNGQKMEKYYIGAATIMTLACTIPPYAAGAFGYEAGCWFNSPDNIVRIRWWVGSLGLWLFLLSIGEVFATAIIVGHMVMRRRAVSSIRFGSSVSQTSMLLKSPILVYRKIILRIGLYPLVSCFFIITTGALDLYSILETAQTEVNWRLNIVDLLLYALRPMTYTLLAATDPSFLRAMRALWGSELKASATPVRVTVSTVTWRSSATSSTARPSTNCDTDVGLDSTKTEETYSGGSEESFTRQI</sequence>
<proteinExistence type="predicted"/>
<evidence type="ECO:0000313" key="4">
    <source>
        <dbReference type="EMBL" id="KAJ7742317.1"/>
    </source>
</evidence>
<gene>
    <name evidence="4" type="ORF">B0H16DRAFT_1024853</name>
    <name evidence="3" type="ORF">B0H16DRAFT_200588</name>
</gene>
<dbReference type="EMBL" id="JARKIB010000095">
    <property type="protein sequence ID" value="KAJ7742317.1"/>
    <property type="molecule type" value="Genomic_DNA"/>
</dbReference>
<feature type="transmembrane region" description="Helical" evidence="2">
    <location>
        <begin position="125"/>
        <end position="144"/>
    </location>
</feature>
<keyword evidence="2" id="KW-0812">Transmembrane</keyword>
<keyword evidence="2" id="KW-1133">Transmembrane helix</keyword>
<feature type="region of interest" description="Disordered" evidence="1">
    <location>
        <begin position="322"/>
        <end position="359"/>
    </location>
</feature>
<feature type="transmembrane region" description="Helical" evidence="2">
    <location>
        <begin position="20"/>
        <end position="45"/>
    </location>
</feature>
<organism evidence="4 5">
    <name type="scientific">Mycena metata</name>
    <dbReference type="NCBI Taxonomy" id="1033252"/>
    <lineage>
        <taxon>Eukaryota</taxon>
        <taxon>Fungi</taxon>
        <taxon>Dikarya</taxon>
        <taxon>Basidiomycota</taxon>
        <taxon>Agaricomycotina</taxon>
        <taxon>Agaricomycetes</taxon>
        <taxon>Agaricomycetidae</taxon>
        <taxon>Agaricales</taxon>
        <taxon>Marasmiineae</taxon>
        <taxon>Mycenaceae</taxon>
        <taxon>Mycena</taxon>
    </lineage>
</organism>
<feature type="transmembrane region" description="Helical" evidence="2">
    <location>
        <begin position="226"/>
        <end position="246"/>
    </location>
</feature>
<keyword evidence="5" id="KW-1185">Reference proteome</keyword>